<feature type="domain" description="Rib" evidence="3">
    <location>
        <begin position="1216"/>
        <end position="1290"/>
    </location>
</feature>
<feature type="compositionally biased region" description="Basic and acidic residues" evidence="2">
    <location>
        <begin position="1851"/>
        <end position="1864"/>
    </location>
</feature>
<feature type="compositionally biased region" description="Basic and acidic residues" evidence="2">
    <location>
        <begin position="1601"/>
        <end position="1659"/>
    </location>
</feature>
<feature type="compositionally biased region" description="Basic and acidic residues" evidence="2">
    <location>
        <begin position="1071"/>
        <end position="1094"/>
    </location>
</feature>
<evidence type="ECO:0000256" key="2">
    <source>
        <dbReference type="SAM" id="MobiDB-lite"/>
    </source>
</evidence>
<dbReference type="Pfam" id="PF18938">
    <property type="entry name" value="aRib"/>
    <property type="match status" value="6"/>
</dbReference>
<dbReference type="NCBIfam" id="NF038186">
    <property type="entry name" value="YPDG_rpt"/>
    <property type="match status" value="1"/>
</dbReference>
<evidence type="ECO:0000259" key="3">
    <source>
        <dbReference type="Pfam" id="PF08428"/>
    </source>
</evidence>
<reference evidence="6 7" key="1">
    <citation type="submission" date="2017-09" db="EMBL/GenBank/DDBJ databases">
        <title>Bacterial strain isolated from the female urinary microbiota.</title>
        <authorList>
            <person name="Thomas-White K."/>
            <person name="Kumar N."/>
            <person name="Forster S."/>
            <person name="Putonti C."/>
            <person name="Lawley T."/>
            <person name="Wolfe A.J."/>
        </authorList>
    </citation>
    <scope>NUCLEOTIDE SEQUENCE [LARGE SCALE GENOMIC DNA]</scope>
    <source>
        <strain evidence="6 7">UMB0204</strain>
    </source>
</reference>
<feature type="compositionally biased region" description="Basic and acidic residues" evidence="2">
    <location>
        <begin position="1674"/>
        <end position="1692"/>
    </location>
</feature>
<feature type="compositionally biased region" description="Basic and acidic residues" evidence="2">
    <location>
        <begin position="101"/>
        <end position="140"/>
    </location>
</feature>
<feature type="compositionally biased region" description="Basic and acidic residues" evidence="2">
    <location>
        <begin position="1401"/>
        <end position="1411"/>
    </location>
</feature>
<keyword evidence="1" id="KW-0732">Signal</keyword>
<feature type="compositionally biased region" description="Basic and acidic residues" evidence="2">
    <location>
        <begin position="887"/>
        <end position="902"/>
    </location>
</feature>
<feature type="compositionally biased region" description="Low complexity" evidence="2">
    <location>
        <begin position="1866"/>
        <end position="1880"/>
    </location>
</feature>
<evidence type="ECO:0000259" key="4">
    <source>
        <dbReference type="Pfam" id="PF18938"/>
    </source>
</evidence>
<feature type="compositionally biased region" description="Basic and acidic residues" evidence="2">
    <location>
        <begin position="1235"/>
        <end position="1248"/>
    </location>
</feature>
<feature type="region of interest" description="Disordered" evidence="2">
    <location>
        <begin position="1017"/>
        <end position="1094"/>
    </location>
</feature>
<feature type="region of interest" description="Disordered" evidence="2">
    <location>
        <begin position="60"/>
        <end position="140"/>
    </location>
</feature>
<dbReference type="InterPro" id="IPR044055">
    <property type="entry name" value="RibLong"/>
</dbReference>
<dbReference type="InterPro" id="IPR059115">
    <property type="entry name" value="Rib"/>
</dbReference>
<feature type="compositionally biased region" description="Basic and acidic residues" evidence="2">
    <location>
        <begin position="73"/>
        <end position="86"/>
    </location>
</feature>
<dbReference type="NCBIfam" id="TIGR02331">
    <property type="entry name" value="rib_alpha"/>
    <property type="match status" value="1"/>
</dbReference>
<name>A0A2N6UHC0_9FIRM</name>
<feature type="compositionally biased region" description="Basic and acidic residues" evidence="2">
    <location>
        <begin position="1352"/>
        <end position="1383"/>
    </location>
</feature>
<dbReference type="Pfam" id="PF18957">
    <property type="entry name" value="RibLong"/>
    <property type="match status" value="1"/>
</dbReference>
<feature type="compositionally biased region" description="Basic and acidic residues" evidence="2">
    <location>
        <begin position="1307"/>
        <end position="1337"/>
    </location>
</feature>
<organism evidence="6 7">
    <name type="scientific">Anaerococcus hydrogenalis</name>
    <dbReference type="NCBI Taxonomy" id="33029"/>
    <lineage>
        <taxon>Bacteria</taxon>
        <taxon>Bacillati</taxon>
        <taxon>Bacillota</taxon>
        <taxon>Tissierellia</taxon>
        <taxon>Tissierellales</taxon>
        <taxon>Peptoniphilaceae</taxon>
        <taxon>Anaerococcus</taxon>
    </lineage>
</organism>
<feature type="domain" description="Atypical Rib" evidence="4">
    <location>
        <begin position="1477"/>
        <end position="1540"/>
    </location>
</feature>
<feature type="domain" description="Atypical Rib" evidence="4">
    <location>
        <begin position="1694"/>
        <end position="1764"/>
    </location>
</feature>
<feature type="domain" description="Atypical Rib" evidence="4">
    <location>
        <begin position="1623"/>
        <end position="1686"/>
    </location>
</feature>
<feature type="region of interest" description="Disordered" evidence="2">
    <location>
        <begin position="1224"/>
        <end position="1248"/>
    </location>
</feature>
<feature type="domain" description="Atypical Rib" evidence="4">
    <location>
        <begin position="1301"/>
        <end position="1365"/>
    </location>
</feature>
<feature type="compositionally biased region" description="Basic and acidic residues" evidence="2">
    <location>
        <begin position="205"/>
        <end position="222"/>
    </location>
</feature>
<feature type="region of interest" description="Disordered" evidence="2">
    <location>
        <begin position="1293"/>
        <end position="1411"/>
    </location>
</feature>
<feature type="domain" description="Rib" evidence="3">
    <location>
        <begin position="1037"/>
        <end position="1120"/>
    </location>
</feature>
<dbReference type="EMBL" id="PNHP01000006">
    <property type="protein sequence ID" value="PMC80963.1"/>
    <property type="molecule type" value="Genomic_DNA"/>
</dbReference>
<dbReference type="Pfam" id="PF08428">
    <property type="entry name" value="Rib"/>
    <property type="match status" value="2"/>
</dbReference>
<evidence type="ECO:0000259" key="5">
    <source>
        <dbReference type="Pfam" id="PF18957"/>
    </source>
</evidence>
<feature type="compositionally biased region" description="Basic and acidic residues" evidence="2">
    <location>
        <begin position="1699"/>
        <end position="1715"/>
    </location>
</feature>
<evidence type="ECO:0000313" key="7">
    <source>
        <dbReference type="Proteomes" id="UP000235658"/>
    </source>
</evidence>
<dbReference type="InterPro" id="IPR044024">
    <property type="entry name" value="aRib"/>
</dbReference>
<feature type="domain" description="Long Rib" evidence="5">
    <location>
        <begin position="846"/>
        <end position="940"/>
    </location>
</feature>
<feature type="region of interest" description="Disordered" evidence="2">
    <location>
        <begin position="1"/>
        <end position="25"/>
    </location>
</feature>
<evidence type="ECO:0008006" key="8">
    <source>
        <dbReference type="Google" id="ProtNLM"/>
    </source>
</evidence>
<evidence type="ECO:0000256" key="1">
    <source>
        <dbReference type="ARBA" id="ARBA00022729"/>
    </source>
</evidence>
<feature type="compositionally biased region" description="Basic and acidic residues" evidence="2">
    <location>
        <begin position="1443"/>
        <end position="1513"/>
    </location>
</feature>
<feature type="compositionally biased region" description="Basic and acidic residues" evidence="2">
    <location>
        <begin position="856"/>
        <end position="879"/>
    </location>
</feature>
<comment type="caution">
    <text evidence="6">The sequence shown here is derived from an EMBL/GenBank/DDBJ whole genome shotgun (WGS) entry which is preliminary data.</text>
</comment>
<feature type="domain" description="Atypical Rib" evidence="4">
    <location>
        <begin position="1783"/>
        <end position="1848"/>
    </location>
</feature>
<feature type="compositionally biased region" description="Basic and acidic residues" evidence="2">
    <location>
        <begin position="1018"/>
        <end position="1050"/>
    </location>
</feature>
<feature type="domain" description="Atypical Rib" evidence="4">
    <location>
        <begin position="1550"/>
        <end position="1613"/>
    </location>
</feature>
<feature type="region of interest" description="Disordered" evidence="2">
    <location>
        <begin position="1423"/>
        <end position="1715"/>
    </location>
</feature>
<feature type="region of interest" description="Disordered" evidence="2">
    <location>
        <begin position="205"/>
        <end position="234"/>
    </location>
</feature>
<feature type="region of interest" description="Disordered" evidence="2">
    <location>
        <begin position="856"/>
        <end position="919"/>
    </location>
</feature>
<evidence type="ECO:0000313" key="6">
    <source>
        <dbReference type="EMBL" id="PMC80963.1"/>
    </source>
</evidence>
<feature type="compositionally biased region" description="Basic and acidic residues" evidence="2">
    <location>
        <begin position="1528"/>
        <end position="1586"/>
    </location>
</feature>
<feature type="region of interest" description="Disordered" evidence="2">
    <location>
        <begin position="1761"/>
        <end position="1783"/>
    </location>
</feature>
<protein>
    <recommendedName>
        <fullName evidence="8">Signal peptide protein, YSIRK family</fullName>
    </recommendedName>
</protein>
<feature type="compositionally biased region" description="Basic and acidic residues" evidence="2">
    <location>
        <begin position="8"/>
        <end position="23"/>
    </location>
</feature>
<gene>
    <name evidence="6" type="ORF">CJ192_08300</name>
</gene>
<dbReference type="InterPro" id="IPR012706">
    <property type="entry name" value="Rib_alpha_Esp_rpt"/>
</dbReference>
<proteinExistence type="predicted"/>
<dbReference type="Proteomes" id="UP000235658">
    <property type="component" value="Unassembled WGS sequence"/>
</dbReference>
<feature type="region of interest" description="Disordered" evidence="2">
    <location>
        <begin position="1851"/>
        <end position="1881"/>
    </location>
</feature>
<sequence>MKMKNSKKFNEIISRKKSLESKKTPKYGTRKLSIGLVSCMLGFSLIIAPSSSKADIVKSNEIESVDKVQNPSLDERKVENSEVKEDLNDENSNDLAGDELSNEKPEEKNEEVSDLNQDKNDEKTLENEEKKEEKKEKEEFSLNDAQISRLKDAGFSQAEIDLVVENIRAKISEDSNFDVDAHLDSVIKTKNEAKKSIADEDKKVNDQNRSIQERSADIEEIQKGAVYSPGQEGDTQSYSGTAYIYRKNKLNDVGKETLSGVNVYLQWVDYDGYVSKVYKTTTRPDGTFTFNFQKPEVDKYGNVHHFQLAANPNFAIRTWVENPDPEKYSVVKPGDQKYGFHKRLDRTNESWDFTAGINRIVGGQVALQEKPMQNDWLVKPKDEWSKAPSSDGIWENQGIYGNVRGQVWFENGDPKGSDARGWKKDSWDVNATGNEIVGSYVNDEVARLFDKWKEDHKDYKMEDFRKAQEEIIRDYEAKNGKGSHIAETVYTKVDKDGNYYLPFRGLYGISPYKQNSGAKISHTISDEEYGKLVKDEDITHSNLMAWNGTIGQKHRHINWQYMYVSPLIKRYNMWGNTSANNMFNDLSGTLLPIGPESLAGGNIRNVNFALLAAQPMHDIKDYDTQDNYAKPGDIAENESSGLLPNHEYQIQWFKDGKKYGDPIKVTSNEKGLVGSNPLTVPQDLTGPHTFTSAVFYANADTSDLGTALAADSFIASPDASYDMVEKKIGEEAKTDPPKFVDKNGNKYSPDFSKEQPTFEYVERVESTDENGQKKVEYKPLTTVKVGDKEIKVSVDPKTGVVKVAPEETAKLKDGDQIKVPVSIKFNNGLRMNAEALIKIADPESMAANNEVKYEDSKGKVGEESKVNPKFTDKDSKEIPLPKNTKFKLGDKAPEGAKIDEKTGQVTYTPNENDSEKTVKIPVIVEYEDGSKDNTEANIKVGKQEKSKAPEINKVSEGDRKISGKGVAGSKILLTKASDSEGDIISEDIVVDENGNWEIDLPDDIILNKGDQINANQIEKGKKISDPTARDVDPKIEDKNNFEPKTKDITKDFGNPTSEEEIKNSVEIPNYPKDKKNPTITIDDPKQIPDGKKAGDYEVDITVKYPDGSEDKTKVKVKVKEKTPEKLPDIIDVTENPDAKTPEGYVRVSFEAGEGTEIAKTKIYDVKEGKSLKEEDYPQVKAKDGYENPTWSVKPGEKITKENAKIVASAKKKLTNAEKYEPIPKDLTTKLGQTPEADKAIENKNDLPENSKYEWVKKPDVDKAGESLGKVKVTYPDGTSDEVDVKVTVVDEIKDKDKYPAQNPTKTKVNDKDNLTEKEKKEVEAKVREKNPNAKDIEVGANGDTSITYPDGSRNEIGGKETVEEKTRIDDRYKNPVDPKDEKQSTGVRVVNPNKDGSTKISAKDEDGKNIPVEIDKESGEIFVKPGQDVDGPITVTVEDEDFDGGKKDIEISVNGHKKDRDDNKKIEKTDAEKNPAQDPEKTRVKDKTNLSKEEKDKVKEKVREKNPKAKEIEVGANGDATITYPDGSKNKIPGEKTVEEITDAEKNPAQDPEKTRVKDKTKISQEEKDKVKERVKEKNPKAKEIEVGANGDTTITYPDGSKNKIPGEKTVEEITDAEKNPAQDPEKTRVKDKTNLSQEEKDKVKEKVKEKNPKAKEIEVGANGDTTITYPDGSKNKIPGEKTVEEITDAEKINPNIPEKTEVNDKNNLTDEEKGQVKDKIIKINKDKFPENTKVEIGKDGSAKIIYPDGSVDEILGKDLVEEKKNQSKPDSINQTDAEKFPPVIPEKSLVKDKNNLTNKEKEEVSDKIKKANPQVEKIEIDRDGSARLYYKDGSVNTIKGSDLVIEKENISKEGENKNKDRKSIKTNQQANNKNTNVKTGVESQMTVIASLVGSFMGLFASKKKNKK</sequence>
<dbReference type="Gene3D" id="3.10.20.890">
    <property type="match status" value="6"/>
</dbReference>
<accession>A0A2N6UHC0</accession>